<comment type="similarity">
    <text evidence="3">Belongs to the glycosyl hydrolase 47 family.</text>
</comment>
<keyword evidence="6" id="KW-0378">Hydrolase</keyword>
<evidence type="ECO:0000313" key="12">
    <source>
        <dbReference type="Proteomes" id="UP000095283"/>
    </source>
</evidence>
<dbReference type="GO" id="GO:0005783">
    <property type="term" value="C:endoplasmic reticulum"/>
    <property type="evidence" value="ECO:0007669"/>
    <property type="project" value="TreeGrafter"/>
</dbReference>
<dbReference type="Gene3D" id="1.50.10.10">
    <property type="match status" value="1"/>
</dbReference>
<evidence type="ECO:0000256" key="2">
    <source>
        <dbReference type="ARBA" id="ARBA00004922"/>
    </source>
</evidence>
<evidence type="ECO:0000256" key="10">
    <source>
        <dbReference type="ARBA" id="ARBA00048605"/>
    </source>
</evidence>
<comment type="cofactor">
    <cofactor evidence="1">
        <name>Ca(2+)</name>
        <dbReference type="ChEBI" id="CHEBI:29108"/>
    </cofactor>
</comment>
<evidence type="ECO:0000256" key="3">
    <source>
        <dbReference type="ARBA" id="ARBA00007658"/>
    </source>
</evidence>
<dbReference type="GO" id="GO:0005975">
    <property type="term" value="P:carbohydrate metabolic process"/>
    <property type="evidence" value="ECO:0007669"/>
    <property type="project" value="InterPro"/>
</dbReference>
<evidence type="ECO:0000256" key="6">
    <source>
        <dbReference type="ARBA" id="ARBA00022801"/>
    </source>
</evidence>
<feature type="transmembrane region" description="Helical" evidence="11">
    <location>
        <begin position="132"/>
        <end position="150"/>
    </location>
</feature>
<protein>
    <recommendedName>
        <fullName evidence="4">mannosyl-oligosaccharide 1,2-alpha-mannosidase</fullName>
        <ecNumber evidence="4">3.2.1.113</ecNumber>
    </recommendedName>
</protein>
<accession>A0A1I7X851</accession>
<dbReference type="WBParaSite" id="Hba_13820">
    <property type="protein sequence ID" value="Hba_13820"/>
    <property type="gene ID" value="Hba_13820"/>
</dbReference>
<evidence type="ECO:0000256" key="1">
    <source>
        <dbReference type="ARBA" id="ARBA00001913"/>
    </source>
</evidence>
<name>A0A1I7X851_HETBA</name>
<dbReference type="SUPFAM" id="SSF48225">
    <property type="entry name" value="Seven-hairpin glycosidases"/>
    <property type="match status" value="1"/>
</dbReference>
<comment type="pathway">
    <text evidence="2">Protein modification; protein glycosylation.</text>
</comment>
<dbReference type="InterPro" id="IPR050749">
    <property type="entry name" value="Glycosyl_Hydrolase_47"/>
</dbReference>
<reference evidence="13" key="1">
    <citation type="submission" date="2016-11" db="UniProtKB">
        <authorList>
            <consortium name="WormBaseParasite"/>
        </authorList>
    </citation>
    <scope>IDENTIFICATION</scope>
</reference>
<comment type="catalytic activity">
    <reaction evidence="9">
        <text>N(4)-(alpha-D-Man-(1-&gt;2)-alpha-D-Man-(1-&gt;2)-alpha-D-Man-(1-&gt;3)-[alpha-D-Man-(1-&gt;3)-[alpha-D-Man-(1-&gt;2)-alpha-D-Man-(1-&gt;6)]-alpha-D-Man-(1-&gt;6)]-beta-D-Man-(1-&gt;4)-beta-D-GlcNAc-(1-&gt;4)-beta-D-GlcNAc)-L-asparaginyl-[protein] (N-glucan mannose isomer 8A1,2,3B1,3) + 3 H2O = N(4)-(alpha-D-Man-(1-&gt;3)-[alpha-D-Man-(1-&gt;3)-[alpha-D-Man-(1-&gt;6)]-alpha-D-Man-(1-&gt;6)]-beta-D-Man-(1-&gt;4)-beta-D-GlcNAc-(1-&gt;4)-beta-D-GlcNAc)-L-asparaginyl-[protein] (N-glucan mannose isomer 5A1,2) + 3 beta-D-mannose</text>
        <dbReference type="Rhea" id="RHEA:56028"/>
        <dbReference type="Rhea" id="RHEA-COMP:14358"/>
        <dbReference type="Rhea" id="RHEA-COMP:14367"/>
        <dbReference type="ChEBI" id="CHEBI:15377"/>
        <dbReference type="ChEBI" id="CHEBI:28563"/>
        <dbReference type="ChEBI" id="CHEBI:59087"/>
        <dbReference type="ChEBI" id="CHEBI:60628"/>
        <dbReference type="EC" id="3.2.1.113"/>
    </reaction>
</comment>
<keyword evidence="7" id="KW-0106">Calcium</keyword>
<evidence type="ECO:0000256" key="4">
    <source>
        <dbReference type="ARBA" id="ARBA00012238"/>
    </source>
</evidence>
<dbReference type="EC" id="3.2.1.113" evidence="4"/>
<feature type="transmembrane region" description="Helical" evidence="11">
    <location>
        <begin position="40"/>
        <end position="59"/>
    </location>
</feature>
<dbReference type="PANTHER" id="PTHR11742">
    <property type="entry name" value="MANNOSYL-OLIGOSACCHARIDE ALPHA-1,2-MANNOSIDASE-RELATED"/>
    <property type="match status" value="1"/>
</dbReference>
<evidence type="ECO:0000313" key="13">
    <source>
        <dbReference type="WBParaSite" id="Hba_13820"/>
    </source>
</evidence>
<organism evidence="12 13">
    <name type="scientific">Heterorhabditis bacteriophora</name>
    <name type="common">Entomopathogenic nematode worm</name>
    <dbReference type="NCBI Taxonomy" id="37862"/>
    <lineage>
        <taxon>Eukaryota</taxon>
        <taxon>Metazoa</taxon>
        <taxon>Ecdysozoa</taxon>
        <taxon>Nematoda</taxon>
        <taxon>Chromadorea</taxon>
        <taxon>Rhabditida</taxon>
        <taxon>Rhabditina</taxon>
        <taxon>Rhabditomorpha</taxon>
        <taxon>Strongyloidea</taxon>
        <taxon>Heterorhabditidae</taxon>
        <taxon>Heterorhabditis</taxon>
    </lineage>
</organism>
<dbReference type="PANTHER" id="PTHR11742:SF55">
    <property type="entry name" value="ENDOPLASMIC RETICULUM MANNOSYL-OLIGOSACCHARIDE 1,2-ALPHA-MANNOSIDASE"/>
    <property type="match status" value="1"/>
</dbReference>
<evidence type="ECO:0000256" key="9">
    <source>
        <dbReference type="ARBA" id="ARBA00047669"/>
    </source>
</evidence>
<dbReference type="AlphaFoldDB" id="A0A1I7X851"/>
<dbReference type="InterPro" id="IPR036026">
    <property type="entry name" value="Seven-hairpin_glycosidases"/>
</dbReference>
<sequence length="151" mass="17789">MKTLHFNRSSEVLPFLIREPKKNGFRLSRWWRSIPRLKRVFIAMLITGTIFFFLCVRNSEFLIGSDTAIENGERIAGEVEEATEWIRNSLSFEKNRYVNLFETTIRTLGGLLSAYHLTGNKSYHDYGRIQNVMLKFIAFIHLLIFIYCLFI</sequence>
<evidence type="ECO:0000256" key="5">
    <source>
        <dbReference type="ARBA" id="ARBA00022723"/>
    </source>
</evidence>
<evidence type="ECO:0000256" key="7">
    <source>
        <dbReference type="ARBA" id="ARBA00022837"/>
    </source>
</evidence>
<dbReference type="GO" id="GO:0016020">
    <property type="term" value="C:membrane"/>
    <property type="evidence" value="ECO:0007669"/>
    <property type="project" value="InterPro"/>
</dbReference>
<dbReference type="Pfam" id="PF01532">
    <property type="entry name" value="Glyco_hydro_47"/>
    <property type="match status" value="1"/>
</dbReference>
<keyword evidence="11" id="KW-0812">Transmembrane</keyword>
<dbReference type="InterPro" id="IPR001382">
    <property type="entry name" value="Glyco_hydro_47"/>
</dbReference>
<keyword evidence="5" id="KW-0479">Metal-binding</keyword>
<dbReference type="GO" id="GO:0004571">
    <property type="term" value="F:mannosyl-oligosaccharide 1,2-alpha-mannosidase activity"/>
    <property type="evidence" value="ECO:0007669"/>
    <property type="project" value="UniProtKB-EC"/>
</dbReference>
<keyword evidence="8" id="KW-1015">Disulfide bond</keyword>
<evidence type="ECO:0000256" key="8">
    <source>
        <dbReference type="ARBA" id="ARBA00023157"/>
    </source>
</evidence>
<dbReference type="GO" id="GO:0005509">
    <property type="term" value="F:calcium ion binding"/>
    <property type="evidence" value="ECO:0007669"/>
    <property type="project" value="InterPro"/>
</dbReference>
<proteinExistence type="inferred from homology"/>
<evidence type="ECO:0000256" key="11">
    <source>
        <dbReference type="SAM" id="Phobius"/>
    </source>
</evidence>
<keyword evidence="11" id="KW-1133">Transmembrane helix</keyword>
<keyword evidence="12" id="KW-1185">Reference proteome</keyword>
<keyword evidence="11" id="KW-0472">Membrane</keyword>
<dbReference type="Proteomes" id="UP000095283">
    <property type="component" value="Unplaced"/>
</dbReference>
<comment type="catalytic activity">
    <reaction evidence="10">
        <text>N(4)-(alpha-D-Man-(1-&gt;2)-alpha-D-Man-(1-&gt;2)-alpha-D-Man-(1-&gt;3)-[alpha-D-Man-(1-&gt;2)-alpha-D-Man-(1-&gt;3)-[alpha-D-Man-(1-&gt;2)-alpha-D-Man-(1-&gt;6)]-alpha-D-Man-(1-&gt;6)]-beta-D-Man-(1-&gt;4)-beta-D-GlcNAc-(1-&gt;4)-beta-D-GlcNAc)-L-asparaginyl-[protein] (N-glucan mannose isomer 9A1,2,3B1,2,3) + 4 H2O = N(4)-(alpha-D-Man-(1-&gt;3)-[alpha-D-Man-(1-&gt;3)-[alpha-D-Man-(1-&gt;6)]-alpha-D-Man-(1-&gt;6)]-beta-D-Man-(1-&gt;4)-beta-D-GlcNAc-(1-&gt;4)-beta-D-GlcNAc)-L-asparaginyl-[protein] (N-glucan mannose isomer 5A1,2) + 4 beta-D-mannose</text>
        <dbReference type="Rhea" id="RHEA:56008"/>
        <dbReference type="Rhea" id="RHEA-COMP:14356"/>
        <dbReference type="Rhea" id="RHEA-COMP:14367"/>
        <dbReference type="ChEBI" id="CHEBI:15377"/>
        <dbReference type="ChEBI" id="CHEBI:28563"/>
        <dbReference type="ChEBI" id="CHEBI:59087"/>
        <dbReference type="ChEBI" id="CHEBI:139493"/>
        <dbReference type="EC" id="3.2.1.113"/>
    </reaction>
</comment>
<dbReference type="InterPro" id="IPR012341">
    <property type="entry name" value="6hp_glycosidase-like_sf"/>
</dbReference>